<evidence type="ECO:0000313" key="2">
    <source>
        <dbReference type="Proteomes" id="UP000019062"/>
    </source>
</evidence>
<comment type="caution">
    <text evidence="1">The sequence shown here is derived from an EMBL/GenBank/DDBJ whole genome shotgun (WGS) entry which is preliminary data.</text>
</comment>
<dbReference type="AlphaFoldDB" id="W4F2N7"/>
<name>W4F2N7_9BACL</name>
<protein>
    <recommendedName>
        <fullName evidence="3">N-acetyltransferase domain-containing protein</fullName>
    </recommendedName>
</protein>
<dbReference type="EMBL" id="ASQA01000013">
    <property type="protein sequence ID" value="ETT86754.1"/>
    <property type="molecule type" value="Genomic_DNA"/>
</dbReference>
<gene>
    <name evidence="1" type="ORF">C176_08577</name>
</gene>
<dbReference type="SUPFAM" id="SSF55729">
    <property type="entry name" value="Acyl-CoA N-acyltransferases (Nat)"/>
    <property type="match status" value="1"/>
</dbReference>
<evidence type="ECO:0000313" key="1">
    <source>
        <dbReference type="EMBL" id="ETT86754.1"/>
    </source>
</evidence>
<proteinExistence type="predicted"/>
<dbReference type="eggNOG" id="COG0456">
    <property type="taxonomic scope" value="Bacteria"/>
</dbReference>
<evidence type="ECO:0008006" key="3">
    <source>
        <dbReference type="Google" id="ProtNLM"/>
    </source>
</evidence>
<sequence length="289" mass="34280">MEFNMKKYTGNQLDEVKDLMKYNYEEPFVHILEQLKYEFAYMAYEGEKLVGLIITWKSKMHPYCLYFRVYSNPSSSQNVAHQLLQYVKQKEVLELPLQTSLWETSRKLMDTFEQFNMKIIRKTYMPKLHLDQHFQTLNQSNYELKTLKDIKDNQHLMEQLTVLVKRNYEETHLANPVADLSLKEWQLLYEDAILEGSFLMCYPENQNIIAYSFLHETEVETELEIGWSGVDRIVHLPLLQLLTYNQITYAKTNGYEALIGEFDTTSPYALEILELFPNESCPTWITFQG</sequence>
<accession>W4F2N7</accession>
<keyword evidence="2" id="KW-1185">Reference proteome</keyword>
<dbReference type="Proteomes" id="UP000019062">
    <property type="component" value="Unassembled WGS sequence"/>
</dbReference>
<organism evidence="1 2">
    <name type="scientific">Viridibacillus arenosi FSL R5-213</name>
    <dbReference type="NCBI Taxonomy" id="1227360"/>
    <lineage>
        <taxon>Bacteria</taxon>
        <taxon>Bacillati</taxon>
        <taxon>Bacillota</taxon>
        <taxon>Bacilli</taxon>
        <taxon>Bacillales</taxon>
        <taxon>Caryophanaceae</taxon>
        <taxon>Viridibacillus</taxon>
    </lineage>
</organism>
<dbReference type="InterPro" id="IPR016181">
    <property type="entry name" value="Acyl_CoA_acyltransferase"/>
</dbReference>
<reference evidence="1 2" key="1">
    <citation type="journal article" date="2014" name="BMC Genomics">
        <title>Genomic comparison of sporeforming bacilli isolated from milk.</title>
        <authorList>
            <person name="Moreno Switt A.I."/>
            <person name="Andrus A.D."/>
            <person name="Ranieri M.L."/>
            <person name="Orsi R.H."/>
            <person name="Ivy R."/>
            <person name="den Bakker H.C."/>
            <person name="Martin N.H."/>
            <person name="Wiedmann M."/>
            <person name="Boor K.J."/>
        </authorList>
    </citation>
    <scope>NUCLEOTIDE SEQUENCE [LARGE SCALE GENOMIC DNA]</scope>
    <source>
        <strain evidence="1 2">FSL R5-213</strain>
    </source>
</reference>